<evidence type="ECO:0000256" key="1">
    <source>
        <dbReference type="ARBA" id="ARBA00004173"/>
    </source>
</evidence>
<dbReference type="eggNOG" id="KOG3413">
    <property type="taxonomic scope" value="Eukaryota"/>
</dbReference>
<dbReference type="Proteomes" id="UP000198341">
    <property type="component" value="Chromosome 8"/>
</dbReference>
<keyword evidence="4" id="KW-0409">Iron storage</keyword>
<dbReference type="PANTHER" id="PTHR16821:SF2">
    <property type="entry name" value="FRATAXIN, MITOCHONDRIAL"/>
    <property type="match status" value="1"/>
</dbReference>
<dbReference type="InterPro" id="IPR002908">
    <property type="entry name" value="Frataxin/CyaY"/>
</dbReference>
<dbReference type="GO" id="GO:0005739">
    <property type="term" value="C:mitochondrion"/>
    <property type="evidence" value="ECO:0007669"/>
    <property type="project" value="UniProtKB-SubCell"/>
</dbReference>
<keyword evidence="7" id="KW-0809">Transit peptide</keyword>
<sequence length="229" mass="25740">MRNKNTANDLVFNLVPSTAFISLSRRSLCDDYDGILAPFTRQFTSSSSSKNSSGGHGFQLGELFAASGRRRRSKRDALFVDWKNSSTSKTSSARFVHASSSSVLFSNKATESESKFTEKANEYLELLGEKLEQWADDEIEEDVECDYSDGVLTISLGRERGTYVLNKQAPNKQIWWSSPISGPHRFEEDGARWADARRGQDGDDCLDDLETKLRKEWGEIFKGKKGLDL</sequence>
<dbReference type="GO" id="GO:0034986">
    <property type="term" value="F:iron chaperone activity"/>
    <property type="evidence" value="ECO:0007669"/>
    <property type="project" value="TreeGrafter"/>
</dbReference>
<evidence type="ECO:0000313" key="13">
    <source>
        <dbReference type="EMBL" id="CCO17723.1"/>
    </source>
</evidence>
<dbReference type="PANTHER" id="PTHR16821">
    <property type="entry name" value="FRATAXIN"/>
    <property type="match status" value="1"/>
</dbReference>
<protein>
    <recommendedName>
        <fullName evidence="3">ferroxidase</fullName>
        <ecNumber evidence="3">1.16.3.1</ecNumber>
    </recommendedName>
</protein>
<dbReference type="EC" id="1.16.3.1" evidence="3"/>
<evidence type="ECO:0000313" key="14">
    <source>
        <dbReference type="Proteomes" id="UP000198341"/>
    </source>
</evidence>
<dbReference type="PRINTS" id="PR00904">
    <property type="entry name" value="FRATAXIN"/>
</dbReference>
<keyword evidence="8" id="KW-0560">Oxidoreductase</keyword>
<keyword evidence="6" id="KW-0410">Iron transport</keyword>
<organism evidence="13 14">
    <name type="scientific">Bathycoccus prasinos</name>
    <dbReference type="NCBI Taxonomy" id="41875"/>
    <lineage>
        <taxon>Eukaryota</taxon>
        <taxon>Viridiplantae</taxon>
        <taxon>Chlorophyta</taxon>
        <taxon>Mamiellophyceae</taxon>
        <taxon>Mamiellales</taxon>
        <taxon>Bathycoccaceae</taxon>
        <taxon>Bathycoccus</taxon>
    </lineage>
</organism>
<dbReference type="SMART" id="SM01219">
    <property type="entry name" value="Frataxin_Cyay"/>
    <property type="match status" value="1"/>
</dbReference>
<dbReference type="PROSITE" id="PS01344">
    <property type="entry name" value="FRATAXIN_1"/>
    <property type="match status" value="1"/>
</dbReference>
<dbReference type="GO" id="GO:0008198">
    <property type="term" value="F:ferrous iron binding"/>
    <property type="evidence" value="ECO:0007669"/>
    <property type="project" value="TreeGrafter"/>
</dbReference>
<dbReference type="OrthoDB" id="1897642at2759"/>
<proteinExistence type="inferred from homology"/>
<comment type="subcellular location">
    <subcellularLocation>
        <location evidence="1">Mitochondrion</location>
    </subcellularLocation>
</comment>
<dbReference type="Pfam" id="PF01491">
    <property type="entry name" value="Frataxin_Cyay"/>
    <property type="match status" value="1"/>
</dbReference>
<evidence type="ECO:0000256" key="9">
    <source>
        <dbReference type="ARBA" id="ARBA00023004"/>
    </source>
</evidence>
<dbReference type="GO" id="GO:0006826">
    <property type="term" value="P:iron ion transport"/>
    <property type="evidence" value="ECO:0007669"/>
    <property type="project" value="UniProtKB-KW"/>
</dbReference>
<dbReference type="GO" id="GO:0051537">
    <property type="term" value="F:2 iron, 2 sulfur cluster binding"/>
    <property type="evidence" value="ECO:0007669"/>
    <property type="project" value="TreeGrafter"/>
</dbReference>
<reference evidence="13 14" key="1">
    <citation type="submission" date="2011-10" db="EMBL/GenBank/DDBJ databases">
        <authorList>
            <person name="Genoscope - CEA"/>
        </authorList>
    </citation>
    <scope>NUCLEOTIDE SEQUENCE [LARGE SCALE GENOMIC DNA]</scope>
    <source>
        <strain evidence="13 14">RCC 1105</strain>
    </source>
</reference>
<dbReference type="GO" id="GO:0006879">
    <property type="term" value="P:intracellular iron ion homeostasis"/>
    <property type="evidence" value="ECO:0007669"/>
    <property type="project" value="UniProtKB-KW"/>
</dbReference>
<dbReference type="GO" id="GO:0016226">
    <property type="term" value="P:iron-sulfur cluster assembly"/>
    <property type="evidence" value="ECO:0007669"/>
    <property type="project" value="InterPro"/>
</dbReference>
<keyword evidence="10" id="KW-0406">Ion transport</keyword>
<dbReference type="NCBIfam" id="TIGR03421">
    <property type="entry name" value="FeS_CyaY"/>
    <property type="match status" value="1"/>
</dbReference>
<evidence type="ECO:0000256" key="2">
    <source>
        <dbReference type="ARBA" id="ARBA00008183"/>
    </source>
</evidence>
<keyword evidence="5" id="KW-0813">Transport</keyword>
<keyword evidence="9" id="KW-0408">Iron</keyword>
<name>K8F7Z1_9CHLO</name>
<dbReference type="RefSeq" id="XP_007511602.1">
    <property type="nucleotide sequence ID" value="XM_007511540.1"/>
</dbReference>
<dbReference type="NCBIfam" id="TIGR03422">
    <property type="entry name" value="mito_frataxin"/>
    <property type="match status" value="1"/>
</dbReference>
<evidence type="ECO:0000256" key="8">
    <source>
        <dbReference type="ARBA" id="ARBA00023002"/>
    </source>
</evidence>
<dbReference type="KEGG" id="bpg:Bathy08g03350"/>
<dbReference type="GO" id="GO:0008199">
    <property type="term" value="F:ferric iron binding"/>
    <property type="evidence" value="ECO:0007669"/>
    <property type="project" value="InterPro"/>
</dbReference>
<dbReference type="InterPro" id="IPR020895">
    <property type="entry name" value="Frataxin_CS"/>
</dbReference>
<keyword evidence="11" id="KW-0496">Mitochondrion</keyword>
<dbReference type="EMBL" id="FO082271">
    <property type="protein sequence ID" value="CCO17723.1"/>
    <property type="molecule type" value="Genomic_DNA"/>
</dbReference>
<evidence type="ECO:0000256" key="6">
    <source>
        <dbReference type="ARBA" id="ARBA00022496"/>
    </source>
</evidence>
<evidence type="ECO:0000256" key="3">
    <source>
        <dbReference type="ARBA" id="ARBA00013107"/>
    </source>
</evidence>
<evidence type="ECO:0000256" key="11">
    <source>
        <dbReference type="ARBA" id="ARBA00023128"/>
    </source>
</evidence>
<evidence type="ECO:0000256" key="4">
    <source>
        <dbReference type="ARBA" id="ARBA00022434"/>
    </source>
</evidence>
<dbReference type="SUPFAM" id="SSF55387">
    <property type="entry name" value="Frataxin/Nqo15-like"/>
    <property type="match status" value="1"/>
</dbReference>
<keyword evidence="14" id="KW-1185">Reference proteome</keyword>
<gene>
    <name evidence="13" type="ORF">Bathy08g03350</name>
</gene>
<dbReference type="STRING" id="41875.K8F7Z1"/>
<dbReference type="InterPro" id="IPR036524">
    <property type="entry name" value="Frataxin/CyaY_sf"/>
</dbReference>
<comment type="catalytic activity">
    <reaction evidence="12">
        <text>4 Fe(2+) + O2 + 4 H(+) = 4 Fe(3+) + 2 H2O</text>
        <dbReference type="Rhea" id="RHEA:11148"/>
        <dbReference type="ChEBI" id="CHEBI:15377"/>
        <dbReference type="ChEBI" id="CHEBI:15378"/>
        <dbReference type="ChEBI" id="CHEBI:15379"/>
        <dbReference type="ChEBI" id="CHEBI:29033"/>
        <dbReference type="ChEBI" id="CHEBI:29034"/>
        <dbReference type="EC" id="1.16.3.1"/>
    </reaction>
</comment>
<evidence type="ECO:0000256" key="12">
    <source>
        <dbReference type="ARBA" id="ARBA00047990"/>
    </source>
</evidence>
<dbReference type="AlphaFoldDB" id="K8F7Z1"/>
<evidence type="ECO:0000256" key="5">
    <source>
        <dbReference type="ARBA" id="ARBA00022448"/>
    </source>
</evidence>
<dbReference type="InterPro" id="IPR017789">
    <property type="entry name" value="Frataxin"/>
</dbReference>
<dbReference type="GO" id="GO:0004322">
    <property type="term" value="F:ferroxidase activity"/>
    <property type="evidence" value="ECO:0007669"/>
    <property type="project" value="UniProtKB-EC"/>
</dbReference>
<dbReference type="PROSITE" id="PS50810">
    <property type="entry name" value="FRATAXIN_2"/>
    <property type="match status" value="1"/>
</dbReference>
<evidence type="ECO:0000256" key="10">
    <source>
        <dbReference type="ARBA" id="ARBA00023065"/>
    </source>
</evidence>
<evidence type="ECO:0000256" key="7">
    <source>
        <dbReference type="ARBA" id="ARBA00022946"/>
    </source>
</evidence>
<accession>K8F7Z1</accession>
<comment type="similarity">
    <text evidence="2">Belongs to the frataxin family.</text>
</comment>
<dbReference type="GeneID" id="19014314"/>
<dbReference type="Gene3D" id="3.30.920.10">
    <property type="entry name" value="Frataxin/CyaY"/>
    <property type="match status" value="1"/>
</dbReference>